<sequence length="121" mass="13804">MGIYSHTKNSEAADLFLKWMTTAEFAELLTNEISGFFSLSNHFFDINDPIAQEMMSWRDTCDSTIRNTAQVLSRGEPNLELEVWETSVGVMSGQLTPMQAAAQLQKGLESWYQPQREFEQC</sequence>
<dbReference type="Gene3D" id="3.40.190.10">
    <property type="entry name" value="Periplasmic binding protein-like II"/>
    <property type="match status" value="1"/>
</dbReference>
<dbReference type="EMBL" id="FUXU01000006">
    <property type="protein sequence ID" value="SKA47972.1"/>
    <property type="molecule type" value="Genomic_DNA"/>
</dbReference>
<reference evidence="2" key="1">
    <citation type="submission" date="2017-02" db="EMBL/GenBank/DDBJ databases">
        <authorList>
            <person name="Varghese N."/>
            <person name="Submissions S."/>
        </authorList>
    </citation>
    <scope>NUCLEOTIDE SEQUENCE [LARGE SCALE GENOMIC DNA]</scope>
    <source>
        <strain evidence="2">DSM 22720</strain>
    </source>
</reference>
<organism evidence="1 2">
    <name type="scientific">Enterovibrio nigricans DSM 22720</name>
    <dbReference type="NCBI Taxonomy" id="1121868"/>
    <lineage>
        <taxon>Bacteria</taxon>
        <taxon>Pseudomonadati</taxon>
        <taxon>Pseudomonadota</taxon>
        <taxon>Gammaproteobacteria</taxon>
        <taxon>Vibrionales</taxon>
        <taxon>Vibrionaceae</taxon>
        <taxon>Enterovibrio</taxon>
    </lineage>
</organism>
<dbReference type="Proteomes" id="UP000190162">
    <property type="component" value="Unassembled WGS sequence"/>
</dbReference>
<protein>
    <submittedName>
        <fullName evidence="1">Raffinose/stachyose/melibiose transport system substrate-binding protein</fullName>
    </submittedName>
</protein>
<proteinExistence type="predicted"/>
<evidence type="ECO:0000313" key="1">
    <source>
        <dbReference type="EMBL" id="SKA47972.1"/>
    </source>
</evidence>
<dbReference type="AlphaFoldDB" id="A0A1T4U5B5"/>
<keyword evidence="2" id="KW-1185">Reference proteome</keyword>
<dbReference type="SUPFAM" id="SSF53850">
    <property type="entry name" value="Periplasmic binding protein-like II"/>
    <property type="match status" value="1"/>
</dbReference>
<gene>
    <name evidence="1" type="ORF">SAMN02745132_00807</name>
</gene>
<accession>A0A1T4U5B5</accession>
<evidence type="ECO:0000313" key="2">
    <source>
        <dbReference type="Proteomes" id="UP000190162"/>
    </source>
</evidence>
<name>A0A1T4U5B5_9GAMM</name>